<evidence type="ECO:0000259" key="1">
    <source>
        <dbReference type="Pfam" id="PF09346"/>
    </source>
</evidence>
<dbReference type="EMBL" id="JACHGF010000003">
    <property type="protein sequence ID" value="MBB5283913.1"/>
    <property type="molecule type" value="Genomic_DNA"/>
</dbReference>
<name>A0A840TRP9_9BACT</name>
<gene>
    <name evidence="2" type="ORF">HNQ92_002056</name>
</gene>
<dbReference type="RefSeq" id="WP_221307427.1">
    <property type="nucleotide sequence ID" value="NZ_JACHGF010000003.1"/>
</dbReference>
<reference evidence="2 3" key="1">
    <citation type="submission" date="2020-08" db="EMBL/GenBank/DDBJ databases">
        <title>Genomic Encyclopedia of Type Strains, Phase IV (KMG-IV): sequencing the most valuable type-strain genomes for metagenomic binning, comparative biology and taxonomic classification.</title>
        <authorList>
            <person name="Goeker M."/>
        </authorList>
    </citation>
    <scope>NUCLEOTIDE SEQUENCE [LARGE SCALE GENOMIC DNA]</scope>
    <source>
        <strain evidence="2 3">DSM 105074</strain>
    </source>
</reference>
<keyword evidence="3" id="KW-1185">Reference proteome</keyword>
<feature type="domain" description="Knr4/Smi1-like" evidence="1">
    <location>
        <begin position="64"/>
        <end position="169"/>
    </location>
</feature>
<sequence length="178" mass="21210">MLRNPLERKAAERYGQYKETLEMDWKEYVTKGIEMQDETNGFSFNPPAPANLIFYVKRQFGLDELPKELEELYRQTNGIIQTINGEKIGELIWTIERVIETNKKYRTLPDFKELYMSFEQLLFFSDAGNGDLFGFVTLNGRFEKNDIFVWNHEEDSRTWIAPNLKMFIEWWTNGKIKI</sequence>
<evidence type="ECO:0000313" key="2">
    <source>
        <dbReference type="EMBL" id="MBB5283913.1"/>
    </source>
</evidence>
<dbReference type="SUPFAM" id="SSF160631">
    <property type="entry name" value="SMI1/KNR4-like"/>
    <property type="match status" value="1"/>
</dbReference>
<dbReference type="AlphaFoldDB" id="A0A840TRP9"/>
<protein>
    <recommendedName>
        <fullName evidence="1">Knr4/Smi1-like domain-containing protein</fullName>
    </recommendedName>
</protein>
<evidence type="ECO:0000313" key="3">
    <source>
        <dbReference type="Proteomes" id="UP000557307"/>
    </source>
</evidence>
<accession>A0A840TRP9</accession>
<dbReference type="Gene3D" id="3.40.1580.10">
    <property type="entry name" value="SMI1/KNR4-like"/>
    <property type="match status" value="1"/>
</dbReference>
<dbReference type="InterPro" id="IPR018958">
    <property type="entry name" value="Knr4/Smi1-like_dom"/>
</dbReference>
<dbReference type="InterPro" id="IPR037883">
    <property type="entry name" value="Knr4/Smi1-like_sf"/>
</dbReference>
<proteinExistence type="predicted"/>
<dbReference type="Proteomes" id="UP000557307">
    <property type="component" value="Unassembled WGS sequence"/>
</dbReference>
<dbReference type="Pfam" id="PF09346">
    <property type="entry name" value="SMI1_KNR4"/>
    <property type="match status" value="1"/>
</dbReference>
<comment type="caution">
    <text evidence="2">The sequence shown here is derived from an EMBL/GenBank/DDBJ whole genome shotgun (WGS) entry which is preliminary data.</text>
</comment>
<organism evidence="2 3">
    <name type="scientific">Rhabdobacter roseus</name>
    <dbReference type="NCBI Taxonomy" id="1655419"/>
    <lineage>
        <taxon>Bacteria</taxon>
        <taxon>Pseudomonadati</taxon>
        <taxon>Bacteroidota</taxon>
        <taxon>Cytophagia</taxon>
        <taxon>Cytophagales</taxon>
        <taxon>Cytophagaceae</taxon>
        <taxon>Rhabdobacter</taxon>
    </lineage>
</organism>